<dbReference type="AlphaFoldDB" id="A0A382FWU9"/>
<organism evidence="1">
    <name type="scientific">marine metagenome</name>
    <dbReference type="NCBI Taxonomy" id="408172"/>
    <lineage>
        <taxon>unclassified sequences</taxon>
        <taxon>metagenomes</taxon>
        <taxon>ecological metagenomes</taxon>
    </lineage>
</organism>
<gene>
    <name evidence="1" type="ORF">METZ01_LOCUS220420</name>
</gene>
<evidence type="ECO:0000313" key="1">
    <source>
        <dbReference type="EMBL" id="SVB67566.1"/>
    </source>
</evidence>
<dbReference type="CDD" id="cd22992">
    <property type="entry name" value="MOC1"/>
    <property type="match status" value="1"/>
</dbReference>
<proteinExistence type="predicted"/>
<accession>A0A382FWU9</accession>
<sequence>MRICGIDPGSNGAICVLDRTDSTYIAFCDLNKSTTYDIAVWLFNQKVTYIWIEDVHSLYGMSAKSNFIFGKNLGMVTTISEILSKGDSSKIRTVTPKIWQQHIGVTKKGKHIKKNIADIAKKLYPDVEIHGKRGGLLDGRSDACMVAYYGLTH</sequence>
<dbReference type="InterPro" id="IPR036397">
    <property type="entry name" value="RNaseH_sf"/>
</dbReference>
<dbReference type="GO" id="GO:0003676">
    <property type="term" value="F:nucleic acid binding"/>
    <property type="evidence" value="ECO:0007669"/>
    <property type="project" value="InterPro"/>
</dbReference>
<protein>
    <submittedName>
        <fullName evidence="1">Uncharacterized protein</fullName>
    </submittedName>
</protein>
<reference evidence="1" key="1">
    <citation type="submission" date="2018-05" db="EMBL/GenBank/DDBJ databases">
        <authorList>
            <person name="Lanie J.A."/>
            <person name="Ng W.-L."/>
            <person name="Kazmierczak K.M."/>
            <person name="Andrzejewski T.M."/>
            <person name="Davidsen T.M."/>
            <person name="Wayne K.J."/>
            <person name="Tettelin H."/>
            <person name="Glass J.I."/>
            <person name="Rusch D."/>
            <person name="Podicherti R."/>
            <person name="Tsui H.-C.T."/>
            <person name="Winkler M.E."/>
        </authorList>
    </citation>
    <scope>NUCLEOTIDE SEQUENCE</scope>
</reference>
<dbReference type="EMBL" id="UINC01052344">
    <property type="protein sequence ID" value="SVB67566.1"/>
    <property type="molecule type" value="Genomic_DNA"/>
</dbReference>
<name>A0A382FWU9_9ZZZZ</name>
<dbReference type="Gene3D" id="3.30.420.10">
    <property type="entry name" value="Ribonuclease H-like superfamily/Ribonuclease H"/>
    <property type="match status" value="1"/>
</dbReference>